<dbReference type="SUPFAM" id="SSF55856">
    <property type="entry name" value="Cytochrome b5-like heme/steroid binding domain"/>
    <property type="match status" value="1"/>
</dbReference>
<evidence type="ECO:0000259" key="4">
    <source>
        <dbReference type="SMART" id="SM01117"/>
    </source>
</evidence>
<feature type="coiled-coil region" evidence="2">
    <location>
        <begin position="165"/>
        <end position="198"/>
    </location>
</feature>
<dbReference type="PANTHER" id="PTHR10281">
    <property type="entry name" value="MEMBRANE-ASSOCIATED PROGESTERONE RECEPTOR COMPONENT-RELATED"/>
    <property type="match status" value="1"/>
</dbReference>
<accession>W2SCG6</accession>
<name>W2SCG6_CYPE1</name>
<feature type="region of interest" description="Disordered" evidence="3">
    <location>
        <begin position="219"/>
        <end position="254"/>
    </location>
</feature>
<keyword evidence="2" id="KW-0175">Coiled coil</keyword>
<dbReference type="GO" id="GO:0012505">
    <property type="term" value="C:endomembrane system"/>
    <property type="evidence" value="ECO:0007669"/>
    <property type="project" value="TreeGrafter"/>
</dbReference>
<evidence type="ECO:0000256" key="2">
    <source>
        <dbReference type="SAM" id="Coils"/>
    </source>
</evidence>
<dbReference type="STRING" id="1220924.W2SCG6"/>
<dbReference type="HOGENOM" id="CLU_070889_0_1_1"/>
<dbReference type="GO" id="GO:0016020">
    <property type="term" value="C:membrane"/>
    <property type="evidence" value="ECO:0007669"/>
    <property type="project" value="TreeGrafter"/>
</dbReference>
<evidence type="ECO:0000313" key="6">
    <source>
        <dbReference type="Proteomes" id="UP000030752"/>
    </source>
</evidence>
<dbReference type="SMART" id="SM01117">
    <property type="entry name" value="Cyt-b5"/>
    <property type="match status" value="1"/>
</dbReference>
<feature type="domain" description="Cytochrome b5 heme-binding" evidence="4">
    <location>
        <begin position="89"/>
        <end position="178"/>
    </location>
</feature>
<dbReference type="VEuPathDB" id="FungiDB:HMPREF1541_00499"/>
<gene>
    <name evidence="5" type="ORF">HMPREF1541_00499</name>
</gene>
<proteinExistence type="inferred from homology"/>
<dbReference type="GeneID" id="19967838"/>
<sequence>MSDEGLRQRSNKTTIGATATKDATARAREDDEGPGISLLDIARILVTIIGLSCALSYYLTSGESLIWGYKAWFTNPNAVVQYLKGPVNLTPDELAQYDGSDEQKPIYLAINGTIFDVSAGRHTYGPGGSYSVFAGRDATRAFVTGCFLEDRTSDLRGAEEIYLPVEDLEEDLGSGERKKRAERERRDARKKVAAEVENWENFYKKSKKYFEVGQVVGVAEPSGPAPTLCNAAEKGRPKRSKMNKKEASPGKPVQ</sequence>
<protein>
    <recommendedName>
        <fullName evidence="4">Cytochrome b5 heme-binding domain-containing protein</fullName>
    </recommendedName>
</protein>
<dbReference type="InterPro" id="IPR001199">
    <property type="entry name" value="Cyt_B5-like_heme/steroid-bd"/>
</dbReference>
<dbReference type="RefSeq" id="XP_008711027.1">
    <property type="nucleotide sequence ID" value="XM_008712805.1"/>
</dbReference>
<dbReference type="FunFam" id="3.10.120.10:FF:000018">
    <property type="entry name" value="Heme/steroid binding domain protein, putative"/>
    <property type="match status" value="1"/>
</dbReference>
<dbReference type="InParanoid" id="W2SCG6"/>
<dbReference type="Gene3D" id="3.10.120.10">
    <property type="entry name" value="Cytochrome b5-like heme/steroid binding domain"/>
    <property type="match status" value="1"/>
</dbReference>
<organism evidence="5 6">
    <name type="scientific">Cyphellophora europaea (strain CBS 101466)</name>
    <name type="common">Phialophora europaea</name>
    <dbReference type="NCBI Taxonomy" id="1220924"/>
    <lineage>
        <taxon>Eukaryota</taxon>
        <taxon>Fungi</taxon>
        <taxon>Dikarya</taxon>
        <taxon>Ascomycota</taxon>
        <taxon>Pezizomycotina</taxon>
        <taxon>Eurotiomycetes</taxon>
        <taxon>Chaetothyriomycetidae</taxon>
        <taxon>Chaetothyriales</taxon>
        <taxon>Cyphellophoraceae</taxon>
        <taxon>Cyphellophora</taxon>
    </lineage>
</organism>
<evidence type="ECO:0000256" key="3">
    <source>
        <dbReference type="SAM" id="MobiDB-lite"/>
    </source>
</evidence>
<dbReference type="Proteomes" id="UP000030752">
    <property type="component" value="Unassembled WGS sequence"/>
</dbReference>
<dbReference type="OrthoDB" id="10257697at2759"/>
<comment type="similarity">
    <text evidence="1">Belongs to the cytochrome b5 family. MAPR subfamily.</text>
</comment>
<dbReference type="InterPro" id="IPR036400">
    <property type="entry name" value="Cyt_B5-like_heme/steroid_sf"/>
</dbReference>
<evidence type="ECO:0000313" key="5">
    <source>
        <dbReference type="EMBL" id="ETN46315.1"/>
    </source>
</evidence>
<dbReference type="Pfam" id="PF00173">
    <property type="entry name" value="Cyt-b5"/>
    <property type="match status" value="1"/>
</dbReference>
<reference evidence="5 6" key="1">
    <citation type="submission" date="2013-03" db="EMBL/GenBank/DDBJ databases">
        <title>The Genome Sequence of Phialophora europaea CBS 101466.</title>
        <authorList>
            <consortium name="The Broad Institute Genomics Platform"/>
            <person name="Cuomo C."/>
            <person name="de Hoog S."/>
            <person name="Gorbushina A."/>
            <person name="Walker B."/>
            <person name="Young S.K."/>
            <person name="Zeng Q."/>
            <person name="Gargeya S."/>
            <person name="Fitzgerald M."/>
            <person name="Haas B."/>
            <person name="Abouelleil A."/>
            <person name="Allen A.W."/>
            <person name="Alvarado L."/>
            <person name="Arachchi H.M."/>
            <person name="Berlin A.M."/>
            <person name="Chapman S.B."/>
            <person name="Gainer-Dewar J."/>
            <person name="Goldberg J."/>
            <person name="Griggs A."/>
            <person name="Gujja S."/>
            <person name="Hansen M."/>
            <person name="Howarth C."/>
            <person name="Imamovic A."/>
            <person name="Ireland A."/>
            <person name="Larimer J."/>
            <person name="McCowan C."/>
            <person name="Murphy C."/>
            <person name="Pearson M."/>
            <person name="Poon T.W."/>
            <person name="Priest M."/>
            <person name="Roberts A."/>
            <person name="Saif S."/>
            <person name="Shea T."/>
            <person name="Sisk P."/>
            <person name="Sykes S."/>
            <person name="Wortman J."/>
            <person name="Nusbaum C."/>
            <person name="Birren B."/>
        </authorList>
    </citation>
    <scope>NUCLEOTIDE SEQUENCE [LARGE SCALE GENOMIC DNA]</scope>
    <source>
        <strain evidence="5 6">CBS 101466</strain>
    </source>
</reference>
<dbReference type="PANTHER" id="PTHR10281:SF76">
    <property type="entry name" value="CALCUTTA CUP-RELATED"/>
    <property type="match status" value="1"/>
</dbReference>
<evidence type="ECO:0000256" key="1">
    <source>
        <dbReference type="ARBA" id="ARBA00038357"/>
    </source>
</evidence>
<dbReference type="eggNOG" id="KOG1110">
    <property type="taxonomic scope" value="Eukaryota"/>
</dbReference>
<keyword evidence="6" id="KW-1185">Reference proteome</keyword>
<dbReference type="EMBL" id="KB822711">
    <property type="protein sequence ID" value="ETN46315.1"/>
    <property type="molecule type" value="Genomic_DNA"/>
</dbReference>
<dbReference type="InterPro" id="IPR050577">
    <property type="entry name" value="MAPR/NEUFC/NENF-like"/>
</dbReference>
<dbReference type="AlphaFoldDB" id="W2SCG6"/>
<feature type="region of interest" description="Disordered" evidence="3">
    <location>
        <begin position="1"/>
        <end position="31"/>
    </location>
</feature>